<dbReference type="PANTHER" id="PTHR12948:SF3">
    <property type="entry name" value="NEDD8 ULTIMATE BUSTER 1"/>
    <property type="match status" value="1"/>
</dbReference>
<protein>
    <recommendedName>
        <fullName evidence="6">NEDD8 ultimate buster 1</fullName>
    </recommendedName>
</protein>
<reference evidence="4" key="1">
    <citation type="journal article" date="2016" name="Insect Biochem. Mol. Biol.">
        <title>Multifaceted biological insights from a draft genome sequence of the tobacco hornworm moth, Manduca sexta.</title>
        <authorList>
            <person name="Kanost M.R."/>
            <person name="Arrese E.L."/>
            <person name="Cao X."/>
            <person name="Chen Y.R."/>
            <person name="Chellapilla S."/>
            <person name="Goldsmith M.R."/>
            <person name="Grosse-Wilde E."/>
            <person name="Heckel D.G."/>
            <person name="Herndon N."/>
            <person name="Jiang H."/>
            <person name="Papanicolaou A."/>
            <person name="Qu J."/>
            <person name="Soulages J.L."/>
            <person name="Vogel H."/>
            <person name="Walters J."/>
            <person name="Waterhouse R.M."/>
            <person name="Ahn S.J."/>
            <person name="Almeida F.C."/>
            <person name="An C."/>
            <person name="Aqrawi P."/>
            <person name="Bretschneider A."/>
            <person name="Bryant W.B."/>
            <person name="Bucks S."/>
            <person name="Chao H."/>
            <person name="Chevignon G."/>
            <person name="Christen J.M."/>
            <person name="Clarke D.F."/>
            <person name="Dittmer N.T."/>
            <person name="Ferguson L.C.F."/>
            <person name="Garavelou S."/>
            <person name="Gordon K.H.J."/>
            <person name="Gunaratna R.T."/>
            <person name="Han Y."/>
            <person name="Hauser F."/>
            <person name="He Y."/>
            <person name="Heidel-Fischer H."/>
            <person name="Hirsh A."/>
            <person name="Hu Y."/>
            <person name="Jiang H."/>
            <person name="Kalra D."/>
            <person name="Klinner C."/>
            <person name="Konig C."/>
            <person name="Kovar C."/>
            <person name="Kroll A.R."/>
            <person name="Kuwar S.S."/>
            <person name="Lee S.L."/>
            <person name="Lehman R."/>
            <person name="Li K."/>
            <person name="Li Z."/>
            <person name="Liang H."/>
            <person name="Lovelace S."/>
            <person name="Lu Z."/>
            <person name="Mansfield J.H."/>
            <person name="McCulloch K.J."/>
            <person name="Mathew T."/>
            <person name="Morton B."/>
            <person name="Muzny D.M."/>
            <person name="Neunemann D."/>
            <person name="Ongeri F."/>
            <person name="Pauchet Y."/>
            <person name="Pu L.L."/>
            <person name="Pyrousis I."/>
            <person name="Rao X.J."/>
            <person name="Redding A."/>
            <person name="Roesel C."/>
            <person name="Sanchez-Gracia A."/>
            <person name="Schaack S."/>
            <person name="Shukla A."/>
            <person name="Tetreau G."/>
            <person name="Wang Y."/>
            <person name="Xiong G.H."/>
            <person name="Traut W."/>
            <person name="Walsh T.K."/>
            <person name="Worley K.C."/>
            <person name="Wu D."/>
            <person name="Wu W."/>
            <person name="Wu Y.Q."/>
            <person name="Zhang X."/>
            <person name="Zou Z."/>
            <person name="Zucker H."/>
            <person name="Briscoe A.D."/>
            <person name="Burmester T."/>
            <person name="Clem R.J."/>
            <person name="Feyereisen R."/>
            <person name="Grimmelikhuijzen C.J.P."/>
            <person name="Hamodrakas S.J."/>
            <person name="Hansson B.S."/>
            <person name="Huguet E."/>
            <person name="Jermiin L.S."/>
            <person name="Lan Q."/>
            <person name="Lehman H.K."/>
            <person name="Lorenzen M."/>
            <person name="Merzendorfer H."/>
            <person name="Michalopoulos I."/>
            <person name="Morton D.B."/>
            <person name="Muthukrishnan S."/>
            <person name="Oakeshott J.G."/>
            <person name="Palmer W."/>
            <person name="Park Y."/>
            <person name="Passarelli A.L."/>
            <person name="Rozas J."/>
            <person name="Schwartz L.M."/>
            <person name="Smith W."/>
            <person name="Southgate A."/>
            <person name="Vilcinskas A."/>
            <person name="Vogt R."/>
            <person name="Wang P."/>
            <person name="Werren J."/>
            <person name="Yu X.Q."/>
            <person name="Zhou J.J."/>
            <person name="Brown S.J."/>
            <person name="Scherer S.E."/>
            <person name="Richards S."/>
            <person name="Blissard G.W."/>
        </authorList>
    </citation>
    <scope>NUCLEOTIDE SEQUENCE</scope>
</reference>
<dbReference type="InterPro" id="IPR015940">
    <property type="entry name" value="UBA"/>
</dbReference>
<dbReference type="InterPro" id="IPR058666">
    <property type="entry name" value="SASH1/NUB1_homeodomain"/>
</dbReference>
<organism evidence="4 5">
    <name type="scientific">Manduca sexta</name>
    <name type="common">Tobacco hawkmoth</name>
    <name type="synonym">Tobacco hornworm</name>
    <dbReference type="NCBI Taxonomy" id="7130"/>
    <lineage>
        <taxon>Eukaryota</taxon>
        <taxon>Metazoa</taxon>
        <taxon>Ecdysozoa</taxon>
        <taxon>Arthropoda</taxon>
        <taxon>Hexapoda</taxon>
        <taxon>Insecta</taxon>
        <taxon>Pterygota</taxon>
        <taxon>Neoptera</taxon>
        <taxon>Endopterygota</taxon>
        <taxon>Lepidoptera</taxon>
        <taxon>Glossata</taxon>
        <taxon>Ditrysia</taxon>
        <taxon>Bombycoidea</taxon>
        <taxon>Sphingidae</taxon>
        <taxon>Sphinginae</taxon>
        <taxon>Sphingini</taxon>
        <taxon>Manduca</taxon>
    </lineage>
</organism>
<gene>
    <name evidence="4" type="ORF">O3G_MSEX005528</name>
</gene>
<evidence type="ECO:0000256" key="1">
    <source>
        <dbReference type="SAM" id="MobiDB-lite"/>
    </source>
</evidence>
<dbReference type="Pfam" id="PF26285">
    <property type="entry name" value="SASH1_Homeodomain"/>
    <property type="match status" value="1"/>
</dbReference>
<evidence type="ECO:0000259" key="3">
    <source>
        <dbReference type="PROSITE" id="PS50053"/>
    </source>
</evidence>
<feature type="compositionally biased region" description="Basic and acidic residues" evidence="1">
    <location>
        <begin position="402"/>
        <end position="418"/>
    </location>
</feature>
<feature type="region of interest" description="Disordered" evidence="1">
    <location>
        <begin position="388"/>
        <end position="418"/>
    </location>
</feature>
<dbReference type="PROSITE" id="PS50030">
    <property type="entry name" value="UBA"/>
    <property type="match status" value="1"/>
</dbReference>
<dbReference type="PANTHER" id="PTHR12948">
    <property type="entry name" value="NEDD8 ULTIMATE BUSTER-1 BS4 PROTEIN"/>
    <property type="match status" value="1"/>
</dbReference>
<dbReference type="PROSITE" id="PS50053">
    <property type="entry name" value="UBIQUITIN_2"/>
    <property type="match status" value="1"/>
</dbReference>
<name>A0A921Z1B9_MANSE</name>
<dbReference type="SMART" id="SM00165">
    <property type="entry name" value="UBA"/>
    <property type="match status" value="1"/>
</dbReference>
<evidence type="ECO:0000259" key="2">
    <source>
        <dbReference type="PROSITE" id="PS50030"/>
    </source>
</evidence>
<evidence type="ECO:0000313" key="5">
    <source>
        <dbReference type="Proteomes" id="UP000791440"/>
    </source>
</evidence>
<dbReference type="EMBL" id="JH668358">
    <property type="protein sequence ID" value="KAG6448502.1"/>
    <property type="molecule type" value="Genomic_DNA"/>
</dbReference>
<feature type="domain" description="UBA" evidence="2">
    <location>
        <begin position="363"/>
        <end position="403"/>
    </location>
</feature>
<accession>A0A921Z1B9</accession>
<comment type="caution">
    <text evidence="4">The sequence shown here is derived from an EMBL/GenBank/DDBJ whole genome shotgun (WGS) entry which is preliminary data.</text>
</comment>
<dbReference type="CDD" id="cd14291">
    <property type="entry name" value="UBA1_NUB1_like"/>
    <property type="match status" value="1"/>
</dbReference>
<sequence>METNLQYEDLLIKLRAKLNEEKIKLWEPPYTQAENEIPQSLQDLARKFATELNMDSDSVLQALRELQLHSMERVRANEEYKETGLATFRVKAMLQGQKPMQMNIQKKLIAMATELISAVAVNVNIPDNRLKLIFNGKVIKPSMTLAEQGIKNGAQIMALIMAESPEEISKEDSRYRELKATLDDATLLSEYGVDIVGDEDYMKLEDQNGVAMELPPAERRSLMVGLALHERGRVAIRHKDFALALVLLLEADRQFSECRSSLLQSVDNWAVMQLDVCWCYERLRAVSSAADAALRLQRAAAAFSSTYGDNHHRLIAIKGNAESERILFMRLYLLQGIVAYHQNNREEAKRLFEKAEYEMNFLRVNEESVSCLMELGWSRAQARTALRATSGDVDRAHHHLDHQRQVRHQERERHRQEK</sequence>
<dbReference type="Pfam" id="PF18037">
    <property type="entry name" value="Ubiquitin_5"/>
    <property type="match status" value="1"/>
</dbReference>
<evidence type="ECO:0008006" key="6">
    <source>
        <dbReference type="Google" id="ProtNLM"/>
    </source>
</evidence>
<evidence type="ECO:0000313" key="4">
    <source>
        <dbReference type="EMBL" id="KAG6448502.1"/>
    </source>
</evidence>
<dbReference type="Proteomes" id="UP000791440">
    <property type="component" value="Unassembled WGS sequence"/>
</dbReference>
<dbReference type="AlphaFoldDB" id="A0A921Z1B9"/>
<reference evidence="4" key="2">
    <citation type="submission" date="2020-12" db="EMBL/GenBank/DDBJ databases">
        <authorList>
            <person name="Kanost M."/>
        </authorList>
    </citation>
    <scope>NUCLEOTIDE SEQUENCE</scope>
</reference>
<dbReference type="CDD" id="cd17062">
    <property type="entry name" value="Ubl_NUB1"/>
    <property type="match status" value="1"/>
</dbReference>
<dbReference type="InterPro" id="IPR039749">
    <property type="entry name" value="NUB1"/>
</dbReference>
<dbReference type="InterPro" id="IPR000626">
    <property type="entry name" value="Ubiquitin-like_dom"/>
</dbReference>
<keyword evidence="5" id="KW-1185">Reference proteome</keyword>
<feature type="domain" description="Ubiquitin-like" evidence="3">
    <location>
        <begin position="86"/>
        <end position="165"/>
    </location>
</feature>
<dbReference type="InterPro" id="IPR041207">
    <property type="entry name" value="NUB1_ubiquitin-like_dom"/>
</dbReference>
<dbReference type="Pfam" id="PF00627">
    <property type="entry name" value="UBA"/>
    <property type="match status" value="1"/>
</dbReference>
<proteinExistence type="predicted"/>
<dbReference type="GO" id="GO:2000058">
    <property type="term" value="P:regulation of ubiquitin-dependent protein catabolic process"/>
    <property type="evidence" value="ECO:0007669"/>
    <property type="project" value="TreeGrafter"/>
</dbReference>